<organism evidence="2 3">
    <name type="scientific">Nonomuraea typhae</name>
    <dbReference type="NCBI Taxonomy" id="2603600"/>
    <lineage>
        <taxon>Bacteria</taxon>
        <taxon>Bacillati</taxon>
        <taxon>Actinomycetota</taxon>
        <taxon>Actinomycetes</taxon>
        <taxon>Streptosporangiales</taxon>
        <taxon>Streptosporangiaceae</taxon>
        <taxon>Nonomuraea</taxon>
    </lineage>
</organism>
<evidence type="ECO:0000313" key="3">
    <source>
        <dbReference type="Proteomes" id="UP001612741"/>
    </source>
</evidence>
<proteinExistence type="predicted"/>
<name>A0ABW7ZC77_9ACTN</name>
<evidence type="ECO:0000259" key="1">
    <source>
        <dbReference type="Pfam" id="PF03358"/>
    </source>
</evidence>
<sequence>MRVAIIIGSVRQGRFGPTAARWIQERAVRRGDLDVDVIDLAEAWLPAVLTDACVPPAVRDLRPWLAQAEAFVIVTPEYNRSFPASLKNAIDWYRDEWRGKPVAFVAYGEESGGRHAVEQLRPVFAHLGALHAGEPVLFRQHRTPSDLEAERLLDSLKEPS</sequence>
<dbReference type="GO" id="GO:0016491">
    <property type="term" value="F:oxidoreductase activity"/>
    <property type="evidence" value="ECO:0007669"/>
    <property type="project" value="UniProtKB-KW"/>
</dbReference>
<reference evidence="2 3" key="1">
    <citation type="submission" date="2024-10" db="EMBL/GenBank/DDBJ databases">
        <title>The Natural Products Discovery Center: Release of the First 8490 Sequenced Strains for Exploring Actinobacteria Biosynthetic Diversity.</title>
        <authorList>
            <person name="Kalkreuter E."/>
            <person name="Kautsar S.A."/>
            <person name="Yang D."/>
            <person name="Bader C.D."/>
            <person name="Teijaro C.N."/>
            <person name="Fluegel L."/>
            <person name="Davis C.M."/>
            <person name="Simpson J.R."/>
            <person name="Lauterbach L."/>
            <person name="Steele A.D."/>
            <person name="Gui C."/>
            <person name="Meng S."/>
            <person name="Li G."/>
            <person name="Viehrig K."/>
            <person name="Ye F."/>
            <person name="Su P."/>
            <person name="Kiefer A.F."/>
            <person name="Nichols A."/>
            <person name="Cepeda A.J."/>
            <person name="Yan W."/>
            <person name="Fan B."/>
            <person name="Jiang Y."/>
            <person name="Adhikari A."/>
            <person name="Zheng C.-J."/>
            <person name="Schuster L."/>
            <person name="Cowan T.M."/>
            <person name="Smanski M.J."/>
            <person name="Chevrette M.G."/>
            <person name="De Carvalho L.P.S."/>
            <person name="Shen B."/>
        </authorList>
    </citation>
    <scope>NUCLEOTIDE SEQUENCE [LARGE SCALE GENOMIC DNA]</scope>
    <source>
        <strain evidence="2 3">NPDC050545</strain>
    </source>
</reference>
<gene>
    <name evidence="2" type="ORF">ACIBG2_50880</name>
</gene>
<dbReference type="PANTHER" id="PTHR30543:SF21">
    <property type="entry name" value="NAD(P)H-DEPENDENT FMN REDUCTASE LOT6"/>
    <property type="match status" value="1"/>
</dbReference>
<dbReference type="Gene3D" id="3.40.50.360">
    <property type="match status" value="1"/>
</dbReference>
<accession>A0ABW7ZC77</accession>
<keyword evidence="2" id="KW-0560">Oxidoreductase</keyword>
<dbReference type="Proteomes" id="UP001612741">
    <property type="component" value="Unassembled WGS sequence"/>
</dbReference>
<keyword evidence="3" id="KW-1185">Reference proteome</keyword>
<dbReference type="SUPFAM" id="SSF52218">
    <property type="entry name" value="Flavoproteins"/>
    <property type="match status" value="1"/>
</dbReference>
<dbReference type="InterPro" id="IPR005025">
    <property type="entry name" value="FMN_Rdtase-like_dom"/>
</dbReference>
<protein>
    <submittedName>
        <fullName evidence="2">NADPH-dependent FMN reductase</fullName>
        <ecNumber evidence="2">1.-.-.-</ecNumber>
    </submittedName>
</protein>
<dbReference type="Pfam" id="PF03358">
    <property type="entry name" value="FMN_red"/>
    <property type="match status" value="1"/>
</dbReference>
<evidence type="ECO:0000313" key="2">
    <source>
        <dbReference type="EMBL" id="MFI6505764.1"/>
    </source>
</evidence>
<feature type="domain" description="NADPH-dependent FMN reductase-like" evidence="1">
    <location>
        <begin position="1"/>
        <end position="137"/>
    </location>
</feature>
<dbReference type="InterPro" id="IPR050712">
    <property type="entry name" value="NAD(P)H-dep_reductase"/>
</dbReference>
<dbReference type="EC" id="1.-.-.-" evidence="2"/>
<comment type="caution">
    <text evidence="2">The sequence shown here is derived from an EMBL/GenBank/DDBJ whole genome shotgun (WGS) entry which is preliminary data.</text>
</comment>
<dbReference type="InterPro" id="IPR029039">
    <property type="entry name" value="Flavoprotein-like_sf"/>
</dbReference>
<dbReference type="EMBL" id="JBITGY010000023">
    <property type="protein sequence ID" value="MFI6505764.1"/>
    <property type="molecule type" value="Genomic_DNA"/>
</dbReference>
<dbReference type="PANTHER" id="PTHR30543">
    <property type="entry name" value="CHROMATE REDUCTASE"/>
    <property type="match status" value="1"/>
</dbReference>
<dbReference type="RefSeq" id="WP_397092130.1">
    <property type="nucleotide sequence ID" value="NZ_JBITGY010000023.1"/>
</dbReference>